<accession>A0ABV6FPR0</accession>
<feature type="region of interest" description="Disordered" evidence="1">
    <location>
        <begin position="323"/>
        <end position="344"/>
    </location>
</feature>
<evidence type="ECO:0000313" key="2">
    <source>
        <dbReference type="EMBL" id="MFC0261843.1"/>
    </source>
</evidence>
<protein>
    <submittedName>
        <fullName evidence="2">Heparin lyase I family protein</fullName>
    </submittedName>
</protein>
<dbReference type="EMBL" id="JBHLWI010000007">
    <property type="protein sequence ID" value="MFC0261843.1"/>
    <property type="molecule type" value="Genomic_DNA"/>
</dbReference>
<dbReference type="Pfam" id="PF14099">
    <property type="entry name" value="Polysacc_lyase"/>
    <property type="match status" value="1"/>
</dbReference>
<proteinExistence type="predicted"/>
<reference evidence="2 3" key="1">
    <citation type="submission" date="2024-09" db="EMBL/GenBank/DDBJ databases">
        <authorList>
            <person name="Sun Q."/>
            <person name="Mori K."/>
        </authorList>
    </citation>
    <scope>NUCLEOTIDE SEQUENCE [LARGE SCALE GENOMIC DNA]</scope>
    <source>
        <strain evidence="2 3">CCM 7650</strain>
    </source>
</reference>
<dbReference type="GO" id="GO:0016829">
    <property type="term" value="F:lyase activity"/>
    <property type="evidence" value="ECO:0007669"/>
    <property type="project" value="UniProtKB-KW"/>
</dbReference>
<dbReference type="InterPro" id="IPR025975">
    <property type="entry name" value="Polysacc_lyase"/>
</dbReference>
<evidence type="ECO:0000313" key="3">
    <source>
        <dbReference type="Proteomes" id="UP001589797"/>
    </source>
</evidence>
<evidence type="ECO:0000256" key="1">
    <source>
        <dbReference type="SAM" id="MobiDB-lite"/>
    </source>
</evidence>
<dbReference type="RefSeq" id="WP_382386283.1">
    <property type="nucleotide sequence ID" value="NZ_JBHLWI010000007.1"/>
</dbReference>
<keyword evidence="2" id="KW-0456">Lyase</keyword>
<organism evidence="2 3">
    <name type="scientific">Fontibacter flavus</name>
    <dbReference type="NCBI Taxonomy" id="654838"/>
    <lineage>
        <taxon>Bacteria</taxon>
        <taxon>Pseudomonadati</taxon>
        <taxon>Bacteroidota</taxon>
        <taxon>Cytophagia</taxon>
        <taxon>Cytophagales</taxon>
        <taxon>Cyclobacteriaceae</taxon>
        <taxon>Fontibacter</taxon>
    </lineage>
</organism>
<sequence>MKNLIALILLFILNGFNPLLNIEKNYNSSNKTYQPGVWESYLSNSPYNSIFNLTANNQVGDLIWRATFESGDKSEWCINQSGCGEYNMNESMVKSEVTKERAKNSSYSMKMTINTSNGYASTQHWRFREPNTHKDLIYTIWFYVPQKFDYKLEGWSNIIQWKVEHNNIPATNTPKSHPLFVMGYGVRGRNGSGGNNYLTLARLNRWFDGYSSPTTSYQPLTNLDIPINQWFKVTVRYVHGTNNNGRVMLWQSDESGKDVLLYDIKNVTTYPLKNSDGQSTKWLAWSVNLYGDQFVPSTLSHFIDDVSFHLPANEIDATPTKNSILLESSPPEGGKVRVSTGGGL</sequence>
<dbReference type="Gene3D" id="2.60.120.200">
    <property type="match status" value="1"/>
</dbReference>
<keyword evidence="3" id="KW-1185">Reference proteome</keyword>
<name>A0ABV6FPR0_9BACT</name>
<dbReference type="Proteomes" id="UP001589797">
    <property type="component" value="Unassembled WGS sequence"/>
</dbReference>
<gene>
    <name evidence="2" type="ORF">ACFFIP_04055</name>
</gene>
<comment type="caution">
    <text evidence="2">The sequence shown here is derived from an EMBL/GenBank/DDBJ whole genome shotgun (WGS) entry which is preliminary data.</text>
</comment>